<dbReference type="PANTHER" id="PTHR24257">
    <property type="entry name" value="CHYMOTRYPSIN-LIKE ELASTASE FAMILY MEMBER"/>
    <property type="match status" value="1"/>
</dbReference>
<dbReference type="Pfam" id="PF00089">
    <property type="entry name" value="Trypsin"/>
    <property type="match status" value="1"/>
</dbReference>
<name>A0AAJ7SZX6_PETMA</name>
<feature type="chain" id="PRO_5042565672" evidence="2">
    <location>
        <begin position="19"/>
        <end position="299"/>
    </location>
</feature>
<keyword evidence="4" id="KW-1185">Reference proteome</keyword>
<dbReference type="FunFam" id="2.40.10.10:FF:000004">
    <property type="entry name" value="Tryptase gamma 1"/>
    <property type="match status" value="1"/>
</dbReference>
<protein>
    <submittedName>
        <fullName evidence="5">Chymotrypsin-like elastase family member 2A</fullName>
    </submittedName>
</protein>
<dbReference type="AlphaFoldDB" id="A0AAJ7SZX6"/>
<evidence type="ECO:0000313" key="5">
    <source>
        <dbReference type="RefSeq" id="XP_032808569.1"/>
    </source>
</evidence>
<evidence type="ECO:0000259" key="3">
    <source>
        <dbReference type="PROSITE" id="PS50240"/>
    </source>
</evidence>
<dbReference type="GO" id="GO:0006508">
    <property type="term" value="P:proteolysis"/>
    <property type="evidence" value="ECO:0007669"/>
    <property type="project" value="InterPro"/>
</dbReference>
<organism evidence="4 5">
    <name type="scientific">Petromyzon marinus</name>
    <name type="common">Sea lamprey</name>
    <dbReference type="NCBI Taxonomy" id="7757"/>
    <lineage>
        <taxon>Eukaryota</taxon>
        <taxon>Metazoa</taxon>
        <taxon>Chordata</taxon>
        <taxon>Craniata</taxon>
        <taxon>Vertebrata</taxon>
        <taxon>Cyclostomata</taxon>
        <taxon>Hyperoartia</taxon>
        <taxon>Petromyzontiformes</taxon>
        <taxon>Petromyzontidae</taxon>
        <taxon>Petromyzon</taxon>
    </lineage>
</organism>
<dbReference type="CDD" id="cd00190">
    <property type="entry name" value="Tryp_SPc"/>
    <property type="match status" value="1"/>
</dbReference>
<dbReference type="SMART" id="SM00020">
    <property type="entry name" value="Tryp_SPc"/>
    <property type="match status" value="1"/>
</dbReference>
<evidence type="ECO:0000256" key="2">
    <source>
        <dbReference type="SAM" id="SignalP"/>
    </source>
</evidence>
<gene>
    <name evidence="5" type="primary">LOC116941532</name>
</gene>
<feature type="domain" description="Peptidase S1" evidence="3">
    <location>
        <begin position="31"/>
        <end position="268"/>
    </location>
</feature>
<feature type="signal peptide" evidence="2">
    <location>
        <begin position="1"/>
        <end position="18"/>
    </location>
</feature>
<dbReference type="Gene3D" id="2.40.10.10">
    <property type="entry name" value="Trypsin-like serine proteases"/>
    <property type="match status" value="2"/>
</dbReference>
<dbReference type="GO" id="GO:0005615">
    <property type="term" value="C:extracellular space"/>
    <property type="evidence" value="ECO:0007669"/>
    <property type="project" value="TreeGrafter"/>
</dbReference>
<dbReference type="FunFam" id="2.40.10.10:FF:000280">
    <property type="match status" value="1"/>
</dbReference>
<dbReference type="InterPro" id="IPR001314">
    <property type="entry name" value="Peptidase_S1A"/>
</dbReference>
<dbReference type="GO" id="GO:0004252">
    <property type="term" value="F:serine-type endopeptidase activity"/>
    <property type="evidence" value="ECO:0007669"/>
    <property type="project" value="InterPro"/>
</dbReference>
<keyword evidence="2" id="KW-0732">Signal</keyword>
<proteinExistence type="predicted"/>
<dbReference type="PRINTS" id="PR00722">
    <property type="entry name" value="CHYMOTRYPSIN"/>
</dbReference>
<sequence length="299" mass="31963">MLAFLVCAALLVGAEVSAQSCGIAAYSQIRVVNGVEARANSWPWQALVQRYSGGRWVNYCGGTLIDSQWVLTSASCYTSGYSYRVVLGKHSLSTTESGQVTPALSLIAWHSYWNPSIPANGYDIAMFKIASPVALSSKVRLACLPSANQILPNNYPCYVTGWGSLSTSGPFPSELQQASLPVVDYATCSQASWWGSSLRSSVICAGGSTRSACYGDGGGPLNCQRSDNAWVVQGISSYVSSLGCNTIRKPTVFTRVSAYNSWISNVMSVYREAPKLADGEQRVNSGANATIAAFRQPQE</sequence>
<reference evidence="5" key="1">
    <citation type="submission" date="2025-08" db="UniProtKB">
        <authorList>
            <consortium name="RefSeq"/>
        </authorList>
    </citation>
    <scope>IDENTIFICATION</scope>
    <source>
        <tissue evidence="5">Sperm</tissue>
    </source>
</reference>
<evidence type="ECO:0000313" key="4">
    <source>
        <dbReference type="Proteomes" id="UP001318040"/>
    </source>
</evidence>
<dbReference type="InterPro" id="IPR043504">
    <property type="entry name" value="Peptidase_S1_PA_chymotrypsin"/>
</dbReference>
<keyword evidence="1" id="KW-1015">Disulfide bond</keyword>
<dbReference type="KEGG" id="pmrn:116941532"/>
<dbReference type="RefSeq" id="XP_032808569.1">
    <property type="nucleotide sequence ID" value="XM_032952678.1"/>
</dbReference>
<dbReference type="PROSITE" id="PS50240">
    <property type="entry name" value="TRYPSIN_DOM"/>
    <property type="match status" value="1"/>
</dbReference>
<dbReference type="InterPro" id="IPR009003">
    <property type="entry name" value="Peptidase_S1_PA"/>
</dbReference>
<dbReference type="Proteomes" id="UP001318040">
    <property type="component" value="Chromosome 12"/>
</dbReference>
<dbReference type="InterPro" id="IPR001254">
    <property type="entry name" value="Trypsin_dom"/>
</dbReference>
<dbReference type="InterPro" id="IPR050850">
    <property type="entry name" value="Peptidase_S1_Elastase_sf"/>
</dbReference>
<accession>A0AAJ7SZX6</accession>
<evidence type="ECO:0000256" key="1">
    <source>
        <dbReference type="ARBA" id="ARBA00023157"/>
    </source>
</evidence>
<dbReference type="PANTHER" id="PTHR24257:SF17">
    <property type="match status" value="1"/>
</dbReference>
<dbReference type="SUPFAM" id="SSF50494">
    <property type="entry name" value="Trypsin-like serine proteases"/>
    <property type="match status" value="1"/>
</dbReference>
<dbReference type="GeneID" id="116941532"/>